<name>A0A174IEX7_FLAPL</name>
<evidence type="ECO:0000313" key="2">
    <source>
        <dbReference type="EMBL" id="CUO84706.1"/>
    </source>
</evidence>
<dbReference type="EMBL" id="CYZT01000186">
    <property type="protein sequence ID" value="CUO84706.1"/>
    <property type="molecule type" value="Genomic_DNA"/>
</dbReference>
<accession>A0A174IEX7</accession>
<dbReference type="AlphaFoldDB" id="A0A174IEX7"/>
<evidence type="ECO:0000313" key="3">
    <source>
        <dbReference type="Proteomes" id="UP000095746"/>
    </source>
</evidence>
<protein>
    <submittedName>
        <fullName evidence="2">Uncharacterized protein</fullName>
    </submittedName>
</protein>
<proteinExistence type="predicted"/>
<gene>
    <name evidence="2" type="ORF">ERS852411_02265</name>
</gene>
<organism evidence="2 3">
    <name type="scientific">Flavonifractor plautii</name>
    <name type="common">Fusobacterium plautii</name>
    <dbReference type="NCBI Taxonomy" id="292800"/>
    <lineage>
        <taxon>Bacteria</taxon>
        <taxon>Bacillati</taxon>
        <taxon>Bacillota</taxon>
        <taxon>Clostridia</taxon>
        <taxon>Eubacteriales</taxon>
        <taxon>Oscillospiraceae</taxon>
        <taxon>Flavonifractor</taxon>
    </lineage>
</organism>
<reference evidence="2 3" key="1">
    <citation type="submission" date="2015-09" db="EMBL/GenBank/DDBJ databases">
        <authorList>
            <consortium name="Pathogen Informatics"/>
        </authorList>
    </citation>
    <scope>NUCLEOTIDE SEQUENCE [LARGE SCALE GENOMIC DNA]</scope>
    <source>
        <strain evidence="2 3">2789STDY5608854</strain>
    </source>
</reference>
<evidence type="ECO:0000256" key="1">
    <source>
        <dbReference type="SAM" id="MobiDB-lite"/>
    </source>
</evidence>
<feature type="compositionally biased region" description="Gly residues" evidence="1">
    <location>
        <begin position="128"/>
        <end position="141"/>
    </location>
</feature>
<feature type="region of interest" description="Disordered" evidence="1">
    <location>
        <begin position="1"/>
        <end position="182"/>
    </location>
</feature>
<dbReference type="Proteomes" id="UP000095746">
    <property type="component" value="Unassembled WGS sequence"/>
</dbReference>
<feature type="compositionally biased region" description="Low complexity" evidence="1">
    <location>
        <begin position="73"/>
        <end position="91"/>
    </location>
</feature>
<feature type="compositionally biased region" description="Gly residues" evidence="1">
    <location>
        <begin position="151"/>
        <end position="168"/>
    </location>
</feature>
<sequence length="182" mass="17459">MFCDPWAAYSGGAEAAGPIPGGPGGGAGRHPAGHLQMGGRRRGAGGGQAGGPEPPVSPPGRGAAGGRGGGGRRTAPARRTQVEKAAVAPAVGGAGRCMRRAGPKGEHPSKRPGRPAFGRRPGGRPDVAGGGAGSRRPGGGRHLLLAAPGRPRGGGAGVGPVGDGGGGRRAIHRPGRPGRPGL</sequence>
<feature type="compositionally biased region" description="Gly residues" evidence="1">
    <location>
        <begin position="62"/>
        <end position="72"/>
    </location>
</feature>
<feature type="compositionally biased region" description="Low complexity" evidence="1">
    <location>
        <begin position="114"/>
        <end position="127"/>
    </location>
</feature>